<keyword evidence="2" id="KW-1185">Reference proteome</keyword>
<organism evidence="1 2">
    <name type="scientific">Enterococcus phoeniculicola ATCC BAA-412</name>
    <dbReference type="NCBI Taxonomy" id="1158610"/>
    <lineage>
        <taxon>Bacteria</taxon>
        <taxon>Bacillati</taxon>
        <taxon>Bacillota</taxon>
        <taxon>Bacilli</taxon>
        <taxon>Lactobacillales</taxon>
        <taxon>Enterococcaceae</taxon>
        <taxon>Enterococcus</taxon>
    </lineage>
</organism>
<proteinExistence type="predicted"/>
<dbReference type="OrthoDB" id="2359060at2"/>
<dbReference type="EMBL" id="AJAT01000007">
    <property type="protein sequence ID" value="EOL48972.1"/>
    <property type="molecule type" value="Genomic_DNA"/>
</dbReference>
<dbReference type="AlphaFoldDB" id="R3WNI9"/>
<dbReference type="HOGENOM" id="CLU_072280_0_0_9"/>
<comment type="caution">
    <text evidence="1">The sequence shown here is derived from an EMBL/GenBank/DDBJ whole genome shotgun (WGS) entry which is preliminary data.</text>
</comment>
<dbReference type="PATRIC" id="fig|1158610.3.peg.498"/>
<dbReference type="NCBIfam" id="NF033892">
    <property type="entry name" value="XcbB_CpsF_sero"/>
    <property type="match status" value="1"/>
</dbReference>
<gene>
    <name evidence="1" type="ORF">UC3_00525</name>
</gene>
<dbReference type="SUPFAM" id="SSF53474">
    <property type="entry name" value="alpha/beta-Hydrolases"/>
    <property type="match status" value="1"/>
</dbReference>
<dbReference type="Proteomes" id="UP000013785">
    <property type="component" value="Unassembled WGS sequence"/>
</dbReference>
<protein>
    <recommendedName>
        <fullName evidence="3">XcbB/CpsF family capsular polysaccharide biosynthesis protein</fullName>
    </recommendedName>
</protein>
<sequence>MAQVIKNNRNRVVEKIFNRAKIYNLENLPETFNEKKIGIDLDSTLNILQLMEADERIESIYQKMIDSDYIFYLHYKKISYFTKRKYLKEIWEREDLFIENETIFTIEKPINDKDTNEIPRSLIVIFSSFPEREAYISSRVAKRMFQPYYTYIQNTLIENTYVVRIFDNNLTFGSYYMDTDNFINYEENIQMIISNVRSEFNIDYNRVICVGEGKGGTGAYYHAKLGDFHSVVVAPICNNLAKENYERDVELPAETKVDLESKLDVIREKTSKGKHYIIVNEYLGKRYMVNEEFGDTIINYPNQNICNISELSSKSEPIQSMLINELLFSDLK</sequence>
<dbReference type="RefSeq" id="WP_010767198.1">
    <property type="nucleotide sequence ID" value="NZ_ASWE01000004.1"/>
</dbReference>
<dbReference type="STRING" id="154621.RV11_GL002207"/>
<evidence type="ECO:0000313" key="1">
    <source>
        <dbReference type="EMBL" id="EOL48972.1"/>
    </source>
</evidence>
<accession>R3WNI9</accession>
<reference evidence="1 2" key="1">
    <citation type="submission" date="2013-02" db="EMBL/GenBank/DDBJ databases">
        <title>The Genome Sequence of Enterococcus phoeniculicola BAA-412.</title>
        <authorList>
            <consortium name="The Broad Institute Genome Sequencing Platform"/>
            <consortium name="The Broad Institute Genome Sequencing Center for Infectious Disease"/>
            <person name="Earl A.M."/>
            <person name="Gilmore M.S."/>
            <person name="Lebreton F."/>
            <person name="Walker B."/>
            <person name="Young S.K."/>
            <person name="Zeng Q."/>
            <person name="Gargeya S."/>
            <person name="Fitzgerald M."/>
            <person name="Haas B."/>
            <person name="Abouelleil A."/>
            <person name="Alvarado L."/>
            <person name="Arachchi H.M."/>
            <person name="Berlin A.M."/>
            <person name="Chapman S.B."/>
            <person name="Dewar J."/>
            <person name="Goldberg J."/>
            <person name="Griggs A."/>
            <person name="Gujja S."/>
            <person name="Hansen M."/>
            <person name="Howarth C."/>
            <person name="Imamovic A."/>
            <person name="Larimer J."/>
            <person name="McCowan C."/>
            <person name="Murphy C."/>
            <person name="Neiman D."/>
            <person name="Pearson M."/>
            <person name="Priest M."/>
            <person name="Roberts A."/>
            <person name="Saif S."/>
            <person name="Shea T."/>
            <person name="Sisk P."/>
            <person name="Sykes S."/>
            <person name="Wortman J."/>
            <person name="Nusbaum C."/>
            <person name="Birren B."/>
        </authorList>
    </citation>
    <scope>NUCLEOTIDE SEQUENCE [LARGE SCALE GENOMIC DNA]</scope>
    <source>
        <strain evidence="1 2">ATCC BAA-412</strain>
    </source>
</reference>
<dbReference type="eggNOG" id="ENOG5030XS6">
    <property type="taxonomic scope" value="Bacteria"/>
</dbReference>
<evidence type="ECO:0000313" key="2">
    <source>
        <dbReference type="Proteomes" id="UP000013785"/>
    </source>
</evidence>
<evidence type="ECO:0008006" key="3">
    <source>
        <dbReference type="Google" id="ProtNLM"/>
    </source>
</evidence>
<dbReference type="InterPro" id="IPR029058">
    <property type="entry name" value="AB_hydrolase_fold"/>
</dbReference>
<name>R3WNI9_9ENTE</name>